<keyword evidence="4 8" id="KW-0812">Transmembrane</keyword>
<feature type="transmembrane region" description="Helical" evidence="8">
    <location>
        <begin position="152"/>
        <end position="174"/>
    </location>
</feature>
<organism evidence="9 10">
    <name type="scientific">Corynebacterium tuberculostearicum</name>
    <dbReference type="NCBI Taxonomy" id="38304"/>
    <lineage>
        <taxon>Bacteria</taxon>
        <taxon>Bacillati</taxon>
        <taxon>Actinomycetota</taxon>
        <taxon>Actinomycetes</taxon>
        <taxon>Mycobacteriales</taxon>
        <taxon>Corynebacteriaceae</taxon>
        <taxon>Corynebacterium</taxon>
    </lineage>
</organism>
<evidence type="ECO:0000256" key="6">
    <source>
        <dbReference type="ARBA" id="ARBA00023136"/>
    </source>
</evidence>
<evidence type="ECO:0000256" key="7">
    <source>
        <dbReference type="SAM" id="MobiDB-lite"/>
    </source>
</evidence>
<gene>
    <name evidence="9" type="ORF">JDP02_00900</name>
</gene>
<keyword evidence="5 8" id="KW-1133">Transmembrane helix</keyword>
<dbReference type="PANTHER" id="PTHR33452">
    <property type="entry name" value="OXIDOREDUCTASE CATD-RELATED"/>
    <property type="match status" value="1"/>
</dbReference>
<dbReference type="RefSeq" id="WP_150851237.1">
    <property type="nucleotide sequence ID" value="NZ_CP175780.1"/>
</dbReference>
<comment type="subcellular location">
    <subcellularLocation>
        <location evidence="1">Cell membrane</location>
        <topology evidence="1">Multi-pass membrane protein</topology>
    </subcellularLocation>
</comment>
<proteinExistence type="inferred from homology"/>
<feature type="transmembrane region" description="Helical" evidence="8">
    <location>
        <begin position="289"/>
        <end position="308"/>
    </location>
</feature>
<feature type="compositionally biased region" description="Polar residues" evidence="7">
    <location>
        <begin position="94"/>
        <end position="104"/>
    </location>
</feature>
<comment type="similarity">
    <text evidence="2">Belongs to the DoxX family.</text>
</comment>
<reference evidence="9 10" key="1">
    <citation type="submission" date="2020-12" db="EMBL/GenBank/DDBJ databases">
        <title>Draft genome sequence of the commensal strain Corynebacterium tuberculostearicum MFP09/CIP 102622 isolated from human skin.</title>
        <authorList>
            <person name="Boukerb A.M."/>
            <person name="Janvier X."/>
            <person name="Feuilloley M.G.J."/>
            <person name="Groboillot A."/>
        </authorList>
    </citation>
    <scope>NUCLEOTIDE SEQUENCE [LARGE SCALE GENOMIC DNA]</scope>
    <source>
        <strain evidence="9 10">CIP 102622</strain>
    </source>
</reference>
<protein>
    <submittedName>
        <fullName evidence="9">DoxX family protein</fullName>
    </submittedName>
</protein>
<feature type="region of interest" description="Disordered" evidence="7">
    <location>
        <begin position="1"/>
        <end position="126"/>
    </location>
</feature>
<evidence type="ECO:0000256" key="2">
    <source>
        <dbReference type="ARBA" id="ARBA00006679"/>
    </source>
</evidence>
<evidence type="ECO:0000313" key="10">
    <source>
        <dbReference type="Proteomes" id="UP000603369"/>
    </source>
</evidence>
<name>A0A8I1HQ22_9CORY</name>
<keyword evidence="6 8" id="KW-0472">Membrane</keyword>
<dbReference type="PANTHER" id="PTHR33452:SF1">
    <property type="entry name" value="INNER MEMBRANE PROTEIN YPHA-RELATED"/>
    <property type="match status" value="1"/>
</dbReference>
<keyword evidence="10" id="KW-1185">Reference proteome</keyword>
<evidence type="ECO:0000256" key="1">
    <source>
        <dbReference type="ARBA" id="ARBA00004651"/>
    </source>
</evidence>
<comment type="caution">
    <text evidence="9">The sequence shown here is derived from an EMBL/GenBank/DDBJ whole genome shotgun (WGS) entry which is preliminary data.</text>
</comment>
<dbReference type="Proteomes" id="UP000603369">
    <property type="component" value="Unassembled WGS sequence"/>
</dbReference>
<feature type="transmembrane region" description="Helical" evidence="8">
    <location>
        <begin position="254"/>
        <end position="277"/>
    </location>
</feature>
<dbReference type="EMBL" id="JAEHFL010000001">
    <property type="protein sequence ID" value="MBK3427078.1"/>
    <property type="molecule type" value="Genomic_DNA"/>
</dbReference>
<dbReference type="Pfam" id="PF07681">
    <property type="entry name" value="DoxX"/>
    <property type="match status" value="1"/>
</dbReference>
<dbReference type="AlphaFoldDB" id="A0A8I1HQ22"/>
<dbReference type="InterPro" id="IPR051907">
    <property type="entry name" value="DoxX-like_oxidoreductase"/>
</dbReference>
<keyword evidence="3" id="KW-1003">Cell membrane</keyword>
<evidence type="ECO:0000256" key="3">
    <source>
        <dbReference type="ARBA" id="ARBA00022475"/>
    </source>
</evidence>
<sequence length="316" mass="34032">MSDKQQPDKASPFDEDMDVPTYNAKPASKDSVSGQKKSRPGLFERAGRAEPQEIKPSQAQQDHPETEVLSYSSANEAARQDSGAGEETVAFAQPESTTPASVEQETALATADAPVDSTLSTETAEEREARLQAEQEEKEGYQRYGRRGTIDFGLLFIRIALSAYLIIAGAKTFFELGDSQGLSGLESDFANYAWDTALSIAVPTMQLIAGVFLLLGLITPLAAMIGLVVTGFTAVHELAQTDAGLDVFSWPESVWLSLVLFVIAVGLQFTGPGFISLDFKRSWARRPLGTSWAFVLIGIAILAALWFFGAGVNPLS</sequence>
<evidence type="ECO:0000256" key="5">
    <source>
        <dbReference type="ARBA" id="ARBA00022989"/>
    </source>
</evidence>
<dbReference type="InterPro" id="IPR032808">
    <property type="entry name" value="DoxX"/>
</dbReference>
<dbReference type="GO" id="GO:0005886">
    <property type="term" value="C:plasma membrane"/>
    <property type="evidence" value="ECO:0007669"/>
    <property type="project" value="UniProtKB-SubCell"/>
</dbReference>
<evidence type="ECO:0000256" key="4">
    <source>
        <dbReference type="ARBA" id="ARBA00022692"/>
    </source>
</evidence>
<feature type="transmembrane region" description="Helical" evidence="8">
    <location>
        <begin position="194"/>
        <end position="214"/>
    </location>
</feature>
<accession>A0A8I1HQ22</accession>
<evidence type="ECO:0000256" key="8">
    <source>
        <dbReference type="SAM" id="Phobius"/>
    </source>
</evidence>
<feature type="transmembrane region" description="Helical" evidence="8">
    <location>
        <begin position="221"/>
        <end position="239"/>
    </location>
</feature>
<evidence type="ECO:0000313" key="9">
    <source>
        <dbReference type="EMBL" id="MBK3427078.1"/>
    </source>
</evidence>